<dbReference type="Proteomes" id="UP000680670">
    <property type="component" value="Unassembled WGS sequence"/>
</dbReference>
<dbReference type="EMBL" id="BORJ01000004">
    <property type="protein sequence ID" value="GIN96121.1"/>
    <property type="molecule type" value="Genomic_DNA"/>
</dbReference>
<organism evidence="1 2">
    <name type="scientific">Siminovitchia terrae</name>
    <name type="common">Bacillus terrae</name>
    <dbReference type="NCBI Taxonomy" id="1914933"/>
    <lineage>
        <taxon>Bacteria</taxon>
        <taxon>Bacillati</taxon>
        <taxon>Bacillota</taxon>
        <taxon>Bacilli</taxon>
        <taxon>Bacillales</taxon>
        <taxon>Bacillaceae</taxon>
        <taxon>Siminovitchia</taxon>
    </lineage>
</organism>
<protein>
    <recommendedName>
        <fullName evidence="3">DUF4469 domain-containing protein</fullName>
    </recommendedName>
</protein>
<gene>
    <name evidence="1" type="ORF">J6TS1_19910</name>
</gene>
<proteinExistence type="predicted"/>
<name>A0ABQ4KVR4_SIMTE</name>
<evidence type="ECO:0000313" key="2">
    <source>
        <dbReference type="Proteomes" id="UP000680670"/>
    </source>
</evidence>
<keyword evidence="2" id="KW-1185">Reference proteome</keyword>
<dbReference type="RefSeq" id="WP_213020399.1">
    <property type="nucleotide sequence ID" value="NZ_BORJ01000004.1"/>
</dbReference>
<reference evidence="1 2" key="1">
    <citation type="submission" date="2021-03" db="EMBL/GenBank/DDBJ databases">
        <title>Antimicrobial resistance genes in bacteria isolated from Japanese honey, and their potential for conferring macrolide and lincosamide resistance in the American foulbrood pathogen Paenibacillus larvae.</title>
        <authorList>
            <person name="Okamoto M."/>
            <person name="Kumagai M."/>
            <person name="Kanamori H."/>
            <person name="Takamatsu D."/>
        </authorList>
    </citation>
    <scope>NUCLEOTIDE SEQUENCE [LARGE SCALE GENOMIC DNA]</scope>
    <source>
        <strain evidence="1 2">J6TS1</strain>
    </source>
</reference>
<comment type="caution">
    <text evidence="1">The sequence shown here is derived from an EMBL/GenBank/DDBJ whole genome shotgun (WGS) entry which is preliminary data.</text>
</comment>
<evidence type="ECO:0008006" key="3">
    <source>
        <dbReference type="Google" id="ProtNLM"/>
    </source>
</evidence>
<sequence>MNKSSELTLTIAGDEFDDGYNLFYLNKSLTNLHTLIDKAYLTIEGKSKMMDSDRENMQIKAYNIRSGSFETDLIIKLATVTGSMLPIVTSLTPSDILNLVTQSYTFLKTILSGNAKGEKYFLDAGDNSNLNVINGSGNIVLQVHPDVLDYVKRAENNFEDLSRMIDPKKGVKNISVVDKKKKTMHFFMGVEERMLFDNKKRIDPDPVSFKGMIVKVDGESFNGKLKVLEGNKDIPEGEYSFEYLVKDSPIKLKDAFMDVRKITAMKETVLNPSTLEQRIYKLKIIETA</sequence>
<evidence type="ECO:0000313" key="1">
    <source>
        <dbReference type="EMBL" id="GIN96121.1"/>
    </source>
</evidence>
<accession>A0ABQ4KVR4</accession>